<reference evidence="3 4" key="1">
    <citation type="submission" date="2014-09" db="EMBL/GenBank/DDBJ databases">
        <authorList>
            <person name="Martin A.A."/>
        </authorList>
    </citation>
    <scope>NUCLEOTIDE SEQUENCE</scope>
    <source>
        <strain evidence="4">ED321</strain>
        <strain evidence="3">ED321 Heterogonic</strain>
    </source>
</reference>
<evidence type="ECO:0000313" key="5">
    <source>
        <dbReference type="WBParaSite" id="SRAE_2000159300.1"/>
    </source>
</evidence>
<evidence type="ECO:0000313" key="4">
    <source>
        <dbReference type="Proteomes" id="UP000035682"/>
    </source>
</evidence>
<proteinExistence type="predicted"/>
<dbReference type="CTD" id="36379292"/>
<sequence>MSVELPSFSNDDDDGNKRNFTPESDSGMNSHPTGEDDDSMKSDIFDQNVVATSTPHRICDDIPQPPNILTNKDIQSKHIQNNLGDFLNTSNDSQKENFESSITDDRSAVENGPLTDVLYKDDPGALTEHLFNTNSFKTSQIVDTTYNLENKIKILEEKYEKFQQEYNAVLLESTSKTHMISFQERKIENLEALKNEQEKLLEEKDIVIRKLKDECEKIPELTTKINNLVSTIKENDFSLELQKDQLLKLQRNNDELSNKIRKEISAEYDKKMKKVEEEKNDLKRKINSAYNDLEDARKKIKDKDNSLEIFIKENNELKEQIRVLREKPSIVDACLQTSITEYGSDSREDITRDTKNPYERSLDMLLDGVRTPVKNFDFSNTVFTTPGIGDQTMLNRISNEAKEMQLATKKLKMVVDFLKGEKIDGVDENVKCTIIKQTTDIIDSELLKQLKKIIQPLQIFETLSKAQKQDLIVMQQDKNELKDVINKCRSSMAIIAKEYKIHCYDDDGEINTSQFWNNLSLFISELKKQIAYTARNETKTTLNGFTPLPKNTKYLNTSKEVFTMVDGGKISPIFSNPRNEMFTKEDKENVLRDLFEKYGEAKEELTRCKENYKKVVDEKNNLTINFEKKTKDYSAKEKEYQNYINELKEMVEKAQDEFVKSETKLKRAKKIIQRLGLSYQNHFNLNHKDMKIDSDAYDCFSVLKHVNEFTKT</sequence>
<feature type="coiled-coil region" evidence="1">
    <location>
        <begin position="584"/>
        <end position="671"/>
    </location>
</feature>
<feature type="coiled-coil region" evidence="1">
    <location>
        <begin position="145"/>
        <end position="214"/>
    </location>
</feature>
<evidence type="ECO:0000256" key="1">
    <source>
        <dbReference type="SAM" id="Coils"/>
    </source>
</evidence>
<dbReference type="EMBL" id="LN609529">
    <property type="protein sequence ID" value="CEF66927.1"/>
    <property type="molecule type" value="Genomic_DNA"/>
</dbReference>
<feature type="compositionally biased region" description="Polar residues" evidence="2">
    <location>
        <begin position="18"/>
        <end position="32"/>
    </location>
</feature>
<keyword evidence="4" id="KW-1185">Reference proteome</keyword>
<feature type="region of interest" description="Disordered" evidence="2">
    <location>
        <begin position="86"/>
        <end position="109"/>
    </location>
</feature>
<protein>
    <submittedName>
        <fullName evidence="3 5">Uncharacterized protein</fullName>
    </submittedName>
</protein>
<accession>A0A090LAZ2</accession>
<dbReference type="WormBase" id="SRAE_2000159300">
    <property type="protein sequence ID" value="SRP11426"/>
    <property type="gene ID" value="WBGene00261798"/>
</dbReference>
<evidence type="ECO:0000256" key="2">
    <source>
        <dbReference type="SAM" id="MobiDB-lite"/>
    </source>
</evidence>
<name>A0A090LAZ2_STRRB</name>
<dbReference type="GeneID" id="36379292"/>
<feature type="region of interest" description="Disordered" evidence="2">
    <location>
        <begin position="1"/>
        <end position="41"/>
    </location>
</feature>
<dbReference type="AlphaFoldDB" id="A0A090LAZ2"/>
<organism evidence="3">
    <name type="scientific">Strongyloides ratti</name>
    <name type="common">Parasitic roundworm</name>
    <dbReference type="NCBI Taxonomy" id="34506"/>
    <lineage>
        <taxon>Eukaryota</taxon>
        <taxon>Metazoa</taxon>
        <taxon>Ecdysozoa</taxon>
        <taxon>Nematoda</taxon>
        <taxon>Chromadorea</taxon>
        <taxon>Rhabditida</taxon>
        <taxon>Tylenchina</taxon>
        <taxon>Panagrolaimomorpha</taxon>
        <taxon>Strongyloidoidea</taxon>
        <taxon>Strongyloididae</taxon>
        <taxon>Strongyloides</taxon>
    </lineage>
</organism>
<evidence type="ECO:0000313" key="6">
    <source>
        <dbReference type="WormBase" id="SRAE_2000159300"/>
    </source>
</evidence>
<feature type="coiled-coil region" evidence="1">
    <location>
        <begin position="239"/>
        <end position="327"/>
    </location>
</feature>
<reference evidence="5" key="2">
    <citation type="submission" date="2020-12" db="UniProtKB">
        <authorList>
            <consortium name="WormBaseParasite"/>
        </authorList>
    </citation>
    <scope>IDENTIFICATION</scope>
</reference>
<dbReference type="WBParaSite" id="SRAE_2000159300.1">
    <property type="protein sequence ID" value="SRAE_2000159300.1"/>
    <property type="gene ID" value="WBGene00261798"/>
</dbReference>
<keyword evidence="1" id="KW-0175">Coiled coil</keyword>
<feature type="compositionally biased region" description="Basic and acidic residues" evidence="2">
    <location>
        <begin position="93"/>
        <end position="108"/>
    </location>
</feature>
<evidence type="ECO:0000313" key="3">
    <source>
        <dbReference type="EMBL" id="CEF66927.1"/>
    </source>
</evidence>
<gene>
    <name evidence="3 5 6" type="ORF">SRAE_2000159300</name>
</gene>
<dbReference type="RefSeq" id="XP_024506127.1">
    <property type="nucleotide sequence ID" value="XM_024652563.1"/>
</dbReference>
<dbReference type="Proteomes" id="UP000035682">
    <property type="component" value="Unplaced"/>
</dbReference>